<evidence type="ECO:0000256" key="2">
    <source>
        <dbReference type="ARBA" id="ARBA00023242"/>
    </source>
</evidence>
<feature type="domain" description="RSE1/DDB1/CPSF1 first beta-propeller" evidence="5">
    <location>
        <begin position="14"/>
        <end position="409"/>
    </location>
</feature>
<protein>
    <submittedName>
        <fullName evidence="7">Cleavage and polyadenylation specificity factor subunit 1</fullName>
    </submittedName>
</protein>
<comment type="subcellular location">
    <subcellularLocation>
        <location evidence="1">Nucleus</location>
    </subcellularLocation>
</comment>
<accession>A0A5N5TKB1</accession>
<dbReference type="Pfam" id="PF23726">
    <property type="entry name" value="Beta-prop_RSE1_2nd"/>
    <property type="match status" value="1"/>
</dbReference>
<dbReference type="GO" id="GO:0003676">
    <property type="term" value="F:nucleic acid binding"/>
    <property type="evidence" value="ECO:0007669"/>
    <property type="project" value="InterPro"/>
</dbReference>
<keyword evidence="2" id="KW-0539">Nucleus</keyword>
<dbReference type="InterPro" id="IPR058543">
    <property type="entry name" value="Beta-prop_RSE1/DDB1/CPSF1_2nd"/>
</dbReference>
<evidence type="ECO:0000259" key="6">
    <source>
        <dbReference type="Pfam" id="PF23726"/>
    </source>
</evidence>
<keyword evidence="3" id="KW-0812">Transmembrane</keyword>
<evidence type="ECO:0000313" key="7">
    <source>
        <dbReference type="EMBL" id="KAB7506591.1"/>
    </source>
</evidence>
<name>A0A5N5TKB1_9CRUS</name>
<evidence type="ECO:0000256" key="1">
    <source>
        <dbReference type="ARBA" id="ARBA00004123"/>
    </source>
</evidence>
<dbReference type="OrthoDB" id="6109at2759"/>
<dbReference type="EMBL" id="SEYY01000736">
    <property type="protein sequence ID" value="KAB7506591.1"/>
    <property type="molecule type" value="Genomic_DNA"/>
</dbReference>
<dbReference type="Pfam" id="PF10433">
    <property type="entry name" value="Beta-prop_RSE1_1st"/>
    <property type="match status" value="1"/>
</dbReference>
<dbReference type="Gene3D" id="2.130.10.10">
    <property type="entry name" value="YVTN repeat-like/Quinoprotein amine dehydrogenase"/>
    <property type="match status" value="3"/>
</dbReference>
<keyword evidence="8" id="KW-1185">Reference proteome</keyword>
<dbReference type="FunFam" id="2.130.10.10:FF:000100">
    <property type="entry name" value="Cleavage and polyadenylation specificity factor subunit 1"/>
    <property type="match status" value="1"/>
</dbReference>
<evidence type="ECO:0000259" key="4">
    <source>
        <dbReference type="Pfam" id="PF03178"/>
    </source>
</evidence>
<dbReference type="GO" id="GO:0005634">
    <property type="term" value="C:nucleus"/>
    <property type="evidence" value="ECO:0007669"/>
    <property type="project" value="UniProtKB-SubCell"/>
</dbReference>
<gene>
    <name evidence="7" type="primary">CPSF1</name>
    <name evidence="7" type="ORF">Anas_01891</name>
</gene>
<sequence>MYTLCRTSHLATGVEHSVYCNFFHTAEKSLIISGANVLRVFRLVPEVQTKTPGAQRREDKDDISPPKVKLECMLTFTLHDNIATLGVVSLNPARDSLLLGFKDAKLSIVEYDPQTHNLKTISLHYFEKEEIQDGFYYNVHLPIVRVDPETRCACMLIYGRKIVVLPFRKELASDDVDYSSPLARGPIMQSYIIDPREFEALKIDNIKDMQFLYGYYDPTLVILYEPIKTFPGRVAVRQDTCCFAAISLNIRQRLNPVIWSLQNLPFDCFKLLAVPKPIGGALLFAANSLIYLTQSVPPYGISLNSLGDKNTNFPLRKQEGVILALDNACAEFLTEDRVVISLKTGELYVLTLVADSMRSVRSFHLDKSASSVLTCCMSVCEGQYLFLGSRLGNSLLLRFTEKELNDPVRSKSTFPADQEPPSKRKKLDTLGDWIASNVDEIEDPDILRVYGQEETSTVQTLASYQFEVMDSLLNIGPCGFVAMGEPAFLSEEYDTSVDPCVELVCTSGHGKNGALSILQRTIKPQILTTFDLPNIIDMWTLVGKRDDKKRKDTKDHSFLILSKEDSALILKTEEEISELEESGFNTASKTVFAGNIGNNRFIVQVNSGGVRLLDGAVQIQHVVIDIGSPIVGASIADPFLITLTECGTVMVFTLITSRYAVPKLSTKRIPNNKKYKIQNICAYCDQSGLFTTDFPDDGSIKRKVIKTDAEIKKELDDEDEMLYARTNTSVFDPPKSFEPAGLKQRINKWWKKWYREPRVSHWVVATTNNGDLEIYSLPDFIPSYTVRNFWLGHRVLVDHSHGQHSDQSRYPPENVPLIHEILMVGMGNKGLRPVLFARVEQDLLMYEAFSFAENLEPSQLKMRFRLIEHNMILREKFSCEMQRENEAKERRIDRVAKLKSFSNISVYNGVSSLCIEFQVFICGAYPHWVLLTVRGEYRFHPMTIDGSVKCFAPFRSVNCQNGFFIMHLEKREVAFWNHYLLYTPSTIAAIIFLILISGKITFLFYRGLCCICSKARCKSSGQGCEGSLRICLLPTILSYDAPWPVRKVPLRCTPHFIAHHLETKTYCVITSNTEPTTKIWKFNGDDKEEIEEERDERFIRVEVPIFTAQLFSPVNWQMIPNTDFDLDKWEHVTCCRNVLLAYEGDRSGLRGYIALGTTYSYGEDITCRGRIIIFDVIDVVPEPGQPLTKNRLKVLYNGEQKGPVTALTHCLGNLVSAIGQKIYIWQLKDQELVGVAFIDIPVYVHRLLTVKNLIYGSDICKSVFLLRFQETNRTLSIVSKDQKPMHVYSIEFLVDNSNLSFIVSDAEKNLIVMTYNPEARESIGGTRLIRKGDLNLGSHINSFFRIRCRVGDADSESKALALEKKHITMFATLDGSLGYVIVISERTYRRFSMIYNLLVQSLPHIAGLNPKSSRMFVSRQKLNINPSRVWFPFDVHINVLFSMIFGEFMKKLMNTL</sequence>
<dbReference type="InterPro" id="IPR015943">
    <property type="entry name" value="WD40/YVTN_repeat-like_dom_sf"/>
</dbReference>
<evidence type="ECO:0000256" key="3">
    <source>
        <dbReference type="SAM" id="Phobius"/>
    </source>
</evidence>
<reference evidence="7 8" key="1">
    <citation type="journal article" date="2019" name="PLoS Biol.">
        <title>Sex chromosomes control vertical transmission of feminizing Wolbachia symbionts in an isopod.</title>
        <authorList>
            <person name="Becking T."/>
            <person name="Chebbi M.A."/>
            <person name="Giraud I."/>
            <person name="Moumen B."/>
            <person name="Laverre T."/>
            <person name="Caubet Y."/>
            <person name="Peccoud J."/>
            <person name="Gilbert C."/>
            <person name="Cordaux R."/>
        </authorList>
    </citation>
    <scope>NUCLEOTIDE SEQUENCE [LARGE SCALE GENOMIC DNA]</scope>
    <source>
        <strain evidence="7">ANa2</strain>
        <tissue evidence="7">Whole body excluding digestive tract and cuticle</tissue>
    </source>
</reference>
<dbReference type="Pfam" id="PF03178">
    <property type="entry name" value="CPSF_A"/>
    <property type="match status" value="1"/>
</dbReference>
<dbReference type="InterPro" id="IPR050358">
    <property type="entry name" value="RSE1/DDB1/CFT1"/>
</dbReference>
<evidence type="ECO:0000259" key="5">
    <source>
        <dbReference type="Pfam" id="PF10433"/>
    </source>
</evidence>
<dbReference type="Proteomes" id="UP000326759">
    <property type="component" value="Unassembled WGS sequence"/>
</dbReference>
<keyword evidence="3" id="KW-0472">Membrane</keyword>
<dbReference type="FunFam" id="2.130.10.10:FF:000118">
    <property type="entry name" value="Cleavage and polyadenylation specificity factor subunit 1"/>
    <property type="match status" value="1"/>
</dbReference>
<keyword evidence="3" id="KW-1133">Transmembrane helix</keyword>
<proteinExistence type="predicted"/>
<feature type="transmembrane region" description="Helical" evidence="3">
    <location>
        <begin position="979"/>
        <end position="1005"/>
    </location>
</feature>
<dbReference type="InterPro" id="IPR018846">
    <property type="entry name" value="Beta-prop_RSE1/DDB1/CPSF1_1st"/>
</dbReference>
<comment type="caution">
    <text evidence="7">The sequence shown here is derived from an EMBL/GenBank/DDBJ whole genome shotgun (WGS) entry which is preliminary data.</text>
</comment>
<dbReference type="InterPro" id="IPR004871">
    <property type="entry name" value="RSE1/DDB1/CPSF1_C"/>
</dbReference>
<evidence type="ECO:0000313" key="8">
    <source>
        <dbReference type="Proteomes" id="UP000326759"/>
    </source>
</evidence>
<feature type="domain" description="RSE1/DDB1/CPSF1 C-terminal" evidence="4">
    <location>
        <begin position="1108"/>
        <end position="1418"/>
    </location>
</feature>
<dbReference type="PANTHER" id="PTHR10644">
    <property type="entry name" value="DNA REPAIR/RNA PROCESSING CPSF FAMILY"/>
    <property type="match status" value="1"/>
</dbReference>
<feature type="domain" description="RSE1/DDB1/CPSF1 second beta-propeller" evidence="6">
    <location>
        <begin position="524"/>
        <end position="966"/>
    </location>
</feature>
<organism evidence="7 8">
    <name type="scientific">Armadillidium nasatum</name>
    <dbReference type="NCBI Taxonomy" id="96803"/>
    <lineage>
        <taxon>Eukaryota</taxon>
        <taxon>Metazoa</taxon>
        <taxon>Ecdysozoa</taxon>
        <taxon>Arthropoda</taxon>
        <taxon>Crustacea</taxon>
        <taxon>Multicrustacea</taxon>
        <taxon>Malacostraca</taxon>
        <taxon>Eumalacostraca</taxon>
        <taxon>Peracarida</taxon>
        <taxon>Isopoda</taxon>
        <taxon>Oniscidea</taxon>
        <taxon>Crinocheta</taxon>
        <taxon>Armadillidiidae</taxon>
        <taxon>Armadillidium</taxon>
    </lineage>
</organism>